<proteinExistence type="predicted"/>
<dbReference type="Pfam" id="PF09365">
    <property type="entry name" value="DUF2461"/>
    <property type="match status" value="1"/>
</dbReference>
<dbReference type="AlphaFoldDB" id="A0A6I3SNQ8"/>
<name>A0A6I3SNQ8_HELMO</name>
<dbReference type="EMBL" id="WNKU01000030">
    <property type="protein sequence ID" value="MTV50638.1"/>
    <property type="molecule type" value="Genomic_DNA"/>
</dbReference>
<accession>A0A6I3SNQ8</accession>
<dbReference type="InterPro" id="IPR015996">
    <property type="entry name" value="UCP028451"/>
</dbReference>
<dbReference type="InterPro" id="IPR012808">
    <property type="entry name" value="CHP02453"/>
</dbReference>
<dbReference type="PIRSF" id="PIRSF028451">
    <property type="entry name" value="UCP028451"/>
    <property type="match status" value="1"/>
</dbReference>
<protein>
    <submittedName>
        <fullName evidence="1">TIGR02453 family protein</fullName>
    </submittedName>
</protein>
<comment type="caution">
    <text evidence="1">The sequence shown here is derived from an EMBL/GenBank/DDBJ whole genome shotgun (WGS) entry which is preliminary data.</text>
</comment>
<evidence type="ECO:0000313" key="1">
    <source>
        <dbReference type="EMBL" id="MTV50638.1"/>
    </source>
</evidence>
<dbReference type="PANTHER" id="PTHR36452">
    <property type="entry name" value="CHROMOSOME 12, WHOLE GENOME SHOTGUN SEQUENCE"/>
    <property type="match status" value="1"/>
</dbReference>
<dbReference type="OrthoDB" id="9794241at2"/>
<dbReference type="NCBIfam" id="TIGR02453">
    <property type="entry name" value="TIGR02453 family protein"/>
    <property type="match status" value="1"/>
</dbReference>
<reference evidence="1 2" key="1">
    <citation type="submission" date="2019-11" db="EMBL/GenBank/DDBJ databases">
        <title>Whole-genome sequence of a the green, strictly anaerobic photosynthetic bacterium Heliobacillus mobilis DSM 6151.</title>
        <authorList>
            <person name="Kyndt J.A."/>
            <person name="Meyer T.E."/>
        </authorList>
    </citation>
    <scope>NUCLEOTIDE SEQUENCE [LARGE SCALE GENOMIC DNA]</scope>
    <source>
        <strain evidence="1 2">DSM 6151</strain>
    </source>
</reference>
<keyword evidence="2" id="KW-1185">Reference proteome</keyword>
<organism evidence="1 2">
    <name type="scientific">Heliobacterium mobile</name>
    <name type="common">Heliobacillus mobilis</name>
    <dbReference type="NCBI Taxonomy" id="28064"/>
    <lineage>
        <taxon>Bacteria</taxon>
        <taxon>Bacillati</taxon>
        <taxon>Bacillota</taxon>
        <taxon>Clostridia</taxon>
        <taxon>Eubacteriales</taxon>
        <taxon>Heliobacteriaceae</taxon>
        <taxon>Heliobacterium</taxon>
    </lineage>
</organism>
<evidence type="ECO:0000313" key="2">
    <source>
        <dbReference type="Proteomes" id="UP000430670"/>
    </source>
</evidence>
<gene>
    <name evidence="1" type="ORF">GJ688_17005</name>
</gene>
<sequence>MKLEGRAVFQGFSTETIRFLADLRANNNKEWFEVNRGRYKQHLMEPLQDMVLALAPCMKSIDLLIETNPKRCISRINRDTRFSKDKSPYRANMWVSLKRNYKDWKTEPVFFFELFPDYYRYGMGFYCIPKETLYEIRGLIDGQDKAFLKAHSLYKGQGTFSLEGEKYKRILNPNLPDEWKEWYQRKDIYFVCNKNVDEGLFRSDLIRELADGFGTLAPIYHFFLNLRSLGAK</sequence>
<dbReference type="PANTHER" id="PTHR36452:SF1">
    <property type="entry name" value="DUF2461 DOMAIN-CONTAINING PROTEIN"/>
    <property type="match status" value="1"/>
</dbReference>
<dbReference type="Proteomes" id="UP000430670">
    <property type="component" value="Unassembled WGS sequence"/>
</dbReference>